<dbReference type="Pfam" id="PF00385">
    <property type="entry name" value="Chromo"/>
    <property type="match status" value="1"/>
</dbReference>
<dbReference type="CDD" id="cd00024">
    <property type="entry name" value="CD_CSD"/>
    <property type="match status" value="1"/>
</dbReference>
<feature type="domain" description="Chromo" evidence="1">
    <location>
        <begin position="49"/>
        <end position="97"/>
    </location>
</feature>
<dbReference type="InterPro" id="IPR000953">
    <property type="entry name" value="Chromo/chromo_shadow_dom"/>
</dbReference>
<dbReference type="SMART" id="SM00298">
    <property type="entry name" value="CHROMO"/>
    <property type="match status" value="1"/>
</dbReference>
<accession>A0A024FWM4</accession>
<name>A0A024FWM4_9STRA</name>
<evidence type="ECO:0000313" key="3">
    <source>
        <dbReference type="Proteomes" id="UP000053237"/>
    </source>
</evidence>
<dbReference type="EMBL" id="CAIX01001243">
    <property type="protein sequence ID" value="CCI11573.1"/>
    <property type="molecule type" value="Genomic_DNA"/>
</dbReference>
<protein>
    <recommendedName>
        <fullName evidence="1">Chromo domain-containing protein</fullName>
    </recommendedName>
</protein>
<dbReference type="InParanoid" id="A0A024FWM4"/>
<dbReference type="SUPFAM" id="SSF54160">
    <property type="entry name" value="Chromo domain-like"/>
    <property type="match status" value="1"/>
</dbReference>
<evidence type="ECO:0000259" key="1">
    <source>
        <dbReference type="PROSITE" id="PS50013"/>
    </source>
</evidence>
<dbReference type="InterPro" id="IPR023780">
    <property type="entry name" value="Chromo_domain"/>
</dbReference>
<evidence type="ECO:0000313" key="2">
    <source>
        <dbReference type="EMBL" id="CCI11573.1"/>
    </source>
</evidence>
<dbReference type="OrthoDB" id="92464at2759"/>
<sequence>MQRIFMVIKHLFTGRANEVHHGRLKFYRDSELEATDDIVAHVLNQDLMLNVESIRGHRKVHGKWEFLIQWQGLEEVEASWEPYVSLKRDVPILVSRYCQSCDSTELKTLNSHFGSSVVDNGDLMETNRICNVHVHRCIMDK</sequence>
<proteinExistence type="predicted"/>
<organism evidence="2 3">
    <name type="scientific">Albugo candida</name>
    <dbReference type="NCBI Taxonomy" id="65357"/>
    <lineage>
        <taxon>Eukaryota</taxon>
        <taxon>Sar</taxon>
        <taxon>Stramenopiles</taxon>
        <taxon>Oomycota</taxon>
        <taxon>Peronosporomycetes</taxon>
        <taxon>Albuginales</taxon>
        <taxon>Albuginaceae</taxon>
        <taxon>Albugo</taxon>
    </lineage>
</organism>
<comment type="caution">
    <text evidence="2">The sequence shown here is derived from an EMBL/GenBank/DDBJ whole genome shotgun (WGS) entry which is preliminary data.</text>
</comment>
<reference evidence="2 3" key="1">
    <citation type="submission" date="2012-05" db="EMBL/GenBank/DDBJ databases">
        <title>Recombination and specialization in a pathogen metapopulation.</title>
        <authorList>
            <person name="Gardiner A."/>
            <person name="Kemen E."/>
            <person name="Schultz-Larsen T."/>
            <person name="MacLean D."/>
            <person name="Van Oosterhout C."/>
            <person name="Jones J.D.G."/>
        </authorList>
    </citation>
    <scope>NUCLEOTIDE SEQUENCE [LARGE SCALE GENOMIC DNA]</scope>
    <source>
        <strain evidence="2 3">Ac Nc2</strain>
    </source>
</reference>
<dbReference type="AlphaFoldDB" id="A0A024FWM4"/>
<gene>
    <name evidence="2" type="ORF">BN9_131320</name>
</gene>
<keyword evidence="3" id="KW-1185">Reference proteome</keyword>
<dbReference type="Proteomes" id="UP000053237">
    <property type="component" value="Unassembled WGS sequence"/>
</dbReference>
<dbReference type="InterPro" id="IPR016197">
    <property type="entry name" value="Chromo-like_dom_sf"/>
</dbReference>
<dbReference type="Gene3D" id="2.40.50.40">
    <property type="match status" value="1"/>
</dbReference>
<dbReference type="STRING" id="65357.A0A024FWM4"/>
<dbReference type="PROSITE" id="PS50013">
    <property type="entry name" value="CHROMO_2"/>
    <property type="match status" value="1"/>
</dbReference>